<keyword evidence="3" id="KW-1185">Reference proteome</keyword>
<gene>
    <name evidence="2" type="ORF">J3A84_01710</name>
</gene>
<reference evidence="2" key="1">
    <citation type="submission" date="2021-03" db="EMBL/GenBank/DDBJ databases">
        <title>Proteiniclasticum marinus sp. nov., isolated from tidal flat sediment.</title>
        <authorList>
            <person name="Namirimu T."/>
            <person name="Yang J.-A."/>
            <person name="Yang S.-H."/>
            <person name="Kim Y.-J."/>
            <person name="Kwon K.K."/>
        </authorList>
    </citation>
    <scope>NUCLEOTIDE SEQUENCE</scope>
    <source>
        <strain evidence="2">SCR006</strain>
    </source>
</reference>
<dbReference type="PANTHER" id="PTHR37313:SF2">
    <property type="entry name" value="UPF0749 PROTEIN YLXX"/>
    <property type="match status" value="1"/>
</dbReference>
<dbReference type="InterPro" id="IPR010273">
    <property type="entry name" value="DUF881"/>
</dbReference>
<name>A0A939KFY0_9CLOT</name>
<dbReference type="PANTHER" id="PTHR37313">
    <property type="entry name" value="UPF0749 PROTEIN RV1825"/>
    <property type="match status" value="1"/>
</dbReference>
<evidence type="ECO:0000256" key="1">
    <source>
        <dbReference type="ARBA" id="ARBA00009108"/>
    </source>
</evidence>
<accession>A0A939KFY0</accession>
<dbReference type="EMBL" id="JAFNJU010000001">
    <property type="protein sequence ID" value="MBO1263759.1"/>
    <property type="molecule type" value="Genomic_DNA"/>
</dbReference>
<sequence length="237" mass="26354">MSKVLTLLGAVIMGIGIATGVQLATGQVDVILVQSDYSDALEYSAKLKNEIHVLKKTEDEMLKKLSDYKKESTDSLLVMEDLTEEYSRNEKLLGYEDVRGAGLILTLEDGLPKEGELEGSIDSWLRIIHNEDMLKLINELKLNGAEAISINGQRVTETSEVYCSWAFISINGQKLPAPFVVEAIGDKALLEAYTETEFSQMRIMKNRGIQISLEKMPIIVLEGSVPPIMPEYLQEAE</sequence>
<evidence type="ECO:0000313" key="3">
    <source>
        <dbReference type="Proteomes" id="UP000664218"/>
    </source>
</evidence>
<comment type="similarity">
    <text evidence="1">Belongs to the UPF0749 family.</text>
</comment>
<organism evidence="2 3">
    <name type="scientific">Proteiniclasticum aestuarii</name>
    <dbReference type="NCBI Taxonomy" id="2817862"/>
    <lineage>
        <taxon>Bacteria</taxon>
        <taxon>Bacillati</taxon>
        <taxon>Bacillota</taxon>
        <taxon>Clostridia</taxon>
        <taxon>Eubacteriales</taxon>
        <taxon>Clostridiaceae</taxon>
        <taxon>Proteiniclasticum</taxon>
    </lineage>
</organism>
<dbReference type="Proteomes" id="UP000664218">
    <property type="component" value="Unassembled WGS sequence"/>
</dbReference>
<comment type="caution">
    <text evidence="2">The sequence shown here is derived from an EMBL/GenBank/DDBJ whole genome shotgun (WGS) entry which is preliminary data.</text>
</comment>
<dbReference type="Pfam" id="PF05949">
    <property type="entry name" value="DUF881"/>
    <property type="match status" value="1"/>
</dbReference>
<proteinExistence type="inferred from homology"/>
<dbReference type="Gene3D" id="3.30.70.1880">
    <property type="entry name" value="Protein of unknown function DUF881"/>
    <property type="match status" value="1"/>
</dbReference>
<dbReference type="AlphaFoldDB" id="A0A939KFY0"/>
<dbReference type="RefSeq" id="WP_207598264.1">
    <property type="nucleotide sequence ID" value="NZ_JAFNJU010000001.1"/>
</dbReference>
<protein>
    <submittedName>
        <fullName evidence="2">DUF881 domain-containing protein</fullName>
    </submittedName>
</protein>
<evidence type="ECO:0000313" key="2">
    <source>
        <dbReference type="EMBL" id="MBO1263759.1"/>
    </source>
</evidence>